<keyword evidence="2" id="KW-1185">Reference proteome</keyword>
<name>A0A016WJZ8_9BILA</name>
<reference evidence="2" key="1">
    <citation type="journal article" date="2015" name="Nat. Genet.">
        <title>The genome and transcriptome of the zoonotic hookworm Ancylostoma ceylanicum identify infection-specific gene families.</title>
        <authorList>
            <person name="Schwarz E.M."/>
            <person name="Hu Y."/>
            <person name="Antoshechkin I."/>
            <person name="Miller M.M."/>
            <person name="Sternberg P.W."/>
            <person name="Aroian R.V."/>
        </authorList>
    </citation>
    <scope>NUCLEOTIDE SEQUENCE</scope>
    <source>
        <strain evidence="2">HY135</strain>
    </source>
</reference>
<evidence type="ECO:0000313" key="1">
    <source>
        <dbReference type="EMBL" id="EYC40139.1"/>
    </source>
</evidence>
<sequence>MPHYPRLMLSAVYSSHNDTNGRKSLVIDKHSFLLFISGFLTVIQNASNAFLAEISASHVKIVHLTLKSFQQCALILCLPSGNVRFPRLLLAKCSPDAYIERSAGFPYIQHITIQTFNLIYHPHLCTITFLSVWAYYALL</sequence>
<accession>A0A016WJZ8</accession>
<dbReference type="Proteomes" id="UP000024635">
    <property type="component" value="Unassembled WGS sequence"/>
</dbReference>
<proteinExistence type="predicted"/>
<protein>
    <submittedName>
        <fullName evidence="1">Uncharacterized protein</fullName>
    </submittedName>
</protein>
<comment type="caution">
    <text evidence="1">The sequence shown here is derived from an EMBL/GenBank/DDBJ whole genome shotgun (WGS) entry which is preliminary data.</text>
</comment>
<evidence type="ECO:0000313" key="2">
    <source>
        <dbReference type="Proteomes" id="UP000024635"/>
    </source>
</evidence>
<organism evidence="1 2">
    <name type="scientific">Ancylostoma ceylanicum</name>
    <dbReference type="NCBI Taxonomy" id="53326"/>
    <lineage>
        <taxon>Eukaryota</taxon>
        <taxon>Metazoa</taxon>
        <taxon>Ecdysozoa</taxon>
        <taxon>Nematoda</taxon>
        <taxon>Chromadorea</taxon>
        <taxon>Rhabditida</taxon>
        <taxon>Rhabditina</taxon>
        <taxon>Rhabditomorpha</taxon>
        <taxon>Strongyloidea</taxon>
        <taxon>Ancylostomatidae</taxon>
        <taxon>Ancylostomatinae</taxon>
        <taxon>Ancylostoma</taxon>
    </lineage>
</organism>
<dbReference type="AlphaFoldDB" id="A0A016WJZ8"/>
<dbReference type="EMBL" id="JARK01000227">
    <property type="protein sequence ID" value="EYC40139.1"/>
    <property type="molecule type" value="Genomic_DNA"/>
</dbReference>
<gene>
    <name evidence="1" type="primary">Acey_s0627.g813</name>
    <name evidence="1" type="ORF">Y032_0627g813</name>
</gene>